<accession>A0A4C1SCL4</accession>
<gene>
    <name evidence="1" type="ORF">EVAR_74287_1</name>
</gene>
<dbReference type="AlphaFoldDB" id="A0A4C1SCL4"/>
<dbReference type="Proteomes" id="UP000299102">
    <property type="component" value="Unassembled WGS sequence"/>
</dbReference>
<name>A0A4C1SCL4_EUMVA</name>
<reference evidence="1 2" key="1">
    <citation type="journal article" date="2019" name="Commun. Biol.">
        <title>The bagworm genome reveals a unique fibroin gene that provides high tensile strength.</title>
        <authorList>
            <person name="Kono N."/>
            <person name="Nakamura H."/>
            <person name="Ohtoshi R."/>
            <person name="Tomita M."/>
            <person name="Numata K."/>
            <person name="Arakawa K."/>
        </authorList>
    </citation>
    <scope>NUCLEOTIDE SEQUENCE [LARGE SCALE GENOMIC DNA]</scope>
</reference>
<sequence length="131" mass="14593">MRIVLYSFAVAYDSPAPPPDPPLPLRTPVIYDVNMQLEIGPVDAKSPVARKFHQNQFNNLNTVVLKTFFRFEYKVLDYSTATVCEGALCAADKLFYIRTQIDGDEPLRIRVFLCGAGPPSPPLACFVLEVA</sequence>
<comment type="caution">
    <text evidence="1">The sequence shown here is derived from an EMBL/GenBank/DDBJ whole genome shotgun (WGS) entry which is preliminary data.</text>
</comment>
<organism evidence="1 2">
    <name type="scientific">Eumeta variegata</name>
    <name type="common">Bagworm moth</name>
    <name type="synonym">Eumeta japonica</name>
    <dbReference type="NCBI Taxonomy" id="151549"/>
    <lineage>
        <taxon>Eukaryota</taxon>
        <taxon>Metazoa</taxon>
        <taxon>Ecdysozoa</taxon>
        <taxon>Arthropoda</taxon>
        <taxon>Hexapoda</taxon>
        <taxon>Insecta</taxon>
        <taxon>Pterygota</taxon>
        <taxon>Neoptera</taxon>
        <taxon>Endopterygota</taxon>
        <taxon>Lepidoptera</taxon>
        <taxon>Glossata</taxon>
        <taxon>Ditrysia</taxon>
        <taxon>Tineoidea</taxon>
        <taxon>Psychidae</taxon>
        <taxon>Oiketicinae</taxon>
        <taxon>Eumeta</taxon>
    </lineage>
</organism>
<evidence type="ECO:0000313" key="1">
    <source>
        <dbReference type="EMBL" id="GBO99922.1"/>
    </source>
</evidence>
<dbReference type="EMBL" id="BGZK01000004">
    <property type="protein sequence ID" value="GBO99922.1"/>
    <property type="molecule type" value="Genomic_DNA"/>
</dbReference>
<keyword evidence="2" id="KW-1185">Reference proteome</keyword>
<proteinExistence type="predicted"/>
<evidence type="ECO:0000313" key="2">
    <source>
        <dbReference type="Proteomes" id="UP000299102"/>
    </source>
</evidence>
<protein>
    <submittedName>
        <fullName evidence="1">Uncharacterized protein</fullName>
    </submittedName>
</protein>